<keyword evidence="5" id="KW-1185">Reference proteome</keyword>
<feature type="domain" description="Response regulatory" evidence="3">
    <location>
        <begin position="3"/>
        <end position="120"/>
    </location>
</feature>
<dbReference type="InterPro" id="IPR050595">
    <property type="entry name" value="Bact_response_regulator"/>
</dbReference>
<dbReference type="KEGG" id="mgm:Mmc1_0776"/>
<name>A0L5Q4_MAGMM</name>
<dbReference type="InterPro" id="IPR011006">
    <property type="entry name" value="CheY-like_superfamily"/>
</dbReference>
<protein>
    <submittedName>
        <fullName evidence="4">Response regulator receiver protein</fullName>
    </submittedName>
</protein>
<dbReference type="SMART" id="SM00448">
    <property type="entry name" value="REC"/>
    <property type="match status" value="1"/>
</dbReference>
<dbReference type="OrthoDB" id="9802155at2"/>
<dbReference type="STRING" id="156889.Mmc1_0776"/>
<accession>A0L5Q4</accession>
<dbReference type="Gene3D" id="3.40.50.2300">
    <property type="match status" value="1"/>
</dbReference>
<proteinExistence type="predicted"/>
<dbReference type="HOGENOM" id="CLU_000445_69_8_5"/>
<dbReference type="Pfam" id="PF00072">
    <property type="entry name" value="Response_reg"/>
    <property type="match status" value="1"/>
</dbReference>
<dbReference type="SUPFAM" id="SSF52172">
    <property type="entry name" value="CheY-like"/>
    <property type="match status" value="1"/>
</dbReference>
<dbReference type="RefSeq" id="WP_011712457.1">
    <property type="nucleotide sequence ID" value="NC_008576.1"/>
</dbReference>
<evidence type="ECO:0000259" key="3">
    <source>
        <dbReference type="PROSITE" id="PS50110"/>
    </source>
</evidence>
<reference evidence="5" key="1">
    <citation type="journal article" date="2009" name="Appl. Environ. Microbiol.">
        <title>Complete genome sequence of the chemolithoautotrophic marine magnetotactic coccus strain MC-1.</title>
        <authorList>
            <person name="Schubbe S."/>
            <person name="Williams T.J."/>
            <person name="Xie G."/>
            <person name="Kiss H.E."/>
            <person name="Brettin T.S."/>
            <person name="Martinez D."/>
            <person name="Ross C.A."/>
            <person name="Schuler D."/>
            <person name="Cox B.L."/>
            <person name="Nealson K.H."/>
            <person name="Bazylinski D.A."/>
        </authorList>
    </citation>
    <scope>NUCLEOTIDE SEQUENCE [LARGE SCALE GENOMIC DNA]</scope>
    <source>
        <strain evidence="5">ATCC BAA-1437 / JCM 17883 / MC-1</strain>
    </source>
</reference>
<dbReference type="GO" id="GO:0000160">
    <property type="term" value="P:phosphorelay signal transduction system"/>
    <property type="evidence" value="ECO:0007669"/>
    <property type="project" value="InterPro"/>
</dbReference>
<dbReference type="PANTHER" id="PTHR44591:SF23">
    <property type="entry name" value="CHEY SUBFAMILY"/>
    <property type="match status" value="1"/>
</dbReference>
<dbReference type="EMBL" id="CP000471">
    <property type="protein sequence ID" value="ABK43297.1"/>
    <property type="molecule type" value="Genomic_DNA"/>
</dbReference>
<feature type="modified residue" description="4-aspartylphosphate" evidence="2">
    <location>
        <position position="52"/>
    </location>
</feature>
<evidence type="ECO:0000313" key="4">
    <source>
        <dbReference type="EMBL" id="ABK43297.1"/>
    </source>
</evidence>
<gene>
    <name evidence="4" type="ordered locus">Mmc1_0776</name>
</gene>
<evidence type="ECO:0000256" key="2">
    <source>
        <dbReference type="PROSITE-ProRule" id="PRU00169"/>
    </source>
</evidence>
<evidence type="ECO:0000313" key="5">
    <source>
        <dbReference type="Proteomes" id="UP000002586"/>
    </source>
</evidence>
<dbReference type="eggNOG" id="COG4753">
    <property type="taxonomic scope" value="Bacteria"/>
</dbReference>
<dbReference type="InterPro" id="IPR001789">
    <property type="entry name" value="Sig_transdc_resp-reg_receiver"/>
</dbReference>
<reference evidence="4 5" key="2">
    <citation type="journal article" date="2012" name="Int. J. Syst. Evol. Microbiol.">
        <title>Magnetococcus marinus gen. nov., sp. nov., a marine, magnetotactic bacterium that represents a novel lineage (Magnetococcaceae fam. nov.; Magnetococcales ord. nov.) at the base of the Alphaproteobacteria.</title>
        <authorList>
            <person name="Bazylinski D.A."/>
            <person name="Williams T.J."/>
            <person name="Lefevre C.T."/>
            <person name="Berg R.J."/>
            <person name="Zhang C.L."/>
            <person name="Bowser S.S."/>
            <person name="Dean A.J."/>
            <person name="Beveridge T.J."/>
        </authorList>
    </citation>
    <scope>NUCLEOTIDE SEQUENCE [LARGE SCALE GENOMIC DNA]</scope>
    <source>
        <strain evidence="5">ATCC BAA-1437 / JCM 17883 / MC-1</strain>
    </source>
</reference>
<organism evidence="4 5">
    <name type="scientific">Magnetococcus marinus (strain ATCC BAA-1437 / JCM 17883 / MC-1)</name>
    <dbReference type="NCBI Taxonomy" id="156889"/>
    <lineage>
        <taxon>Bacteria</taxon>
        <taxon>Pseudomonadati</taxon>
        <taxon>Pseudomonadota</taxon>
        <taxon>Magnetococcia</taxon>
        <taxon>Magnetococcales</taxon>
        <taxon>Magnetococcaceae</taxon>
        <taxon>Magnetococcus</taxon>
    </lineage>
</organism>
<dbReference type="Proteomes" id="UP000002586">
    <property type="component" value="Chromosome"/>
</dbReference>
<dbReference type="PANTHER" id="PTHR44591">
    <property type="entry name" value="STRESS RESPONSE REGULATOR PROTEIN 1"/>
    <property type="match status" value="1"/>
</dbReference>
<evidence type="ECO:0000256" key="1">
    <source>
        <dbReference type="ARBA" id="ARBA00022553"/>
    </source>
</evidence>
<dbReference type="PROSITE" id="PS50110">
    <property type="entry name" value="RESPONSE_REGULATORY"/>
    <property type="match status" value="1"/>
</dbReference>
<sequence>MREALIIEDDFIVQESITIILEAHHFNVFQAPNGEVGIRLMEHNHFDVIITDIIMPVKEGLQTIKEAKQRWPYLKIIAISSGGSEPQLDYLTAAKLLGVDATLRKPIDADDLMACIDKLISKSPPDT</sequence>
<dbReference type="AlphaFoldDB" id="A0L5Q4"/>
<keyword evidence="1 2" id="KW-0597">Phosphoprotein</keyword>